<evidence type="ECO:0000256" key="5">
    <source>
        <dbReference type="ARBA" id="ARBA00022759"/>
    </source>
</evidence>
<dbReference type="Pfam" id="PF00752">
    <property type="entry name" value="XPG_N"/>
    <property type="match status" value="1"/>
</dbReference>
<dbReference type="InterPro" id="IPR006085">
    <property type="entry name" value="XPG_DNA_repair_N"/>
</dbReference>
<keyword evidence="5 16" id="KW-0255">Endonuclease</keyword>
<feature type="compositionally biased region" description="Low complexity" evidence="18">
    <location>
        <begin position="431"/>
        <end position="470"/>
    </location>
</feature>
<comment type="cofactor">
    <cofactor evidence="16">
        <name>Mg(2+)</name>
        <dbReference type="ChEBI" id="CHEBI:18420"/>
    </cofactor>
    <text evidence="16">Binds 2 magnesium ions per subunit. They probably participate in the reaction catalyzed by the enzyme. May bind an additional third magnesium ion after substrate binding.</text>
</comment>
<organism evidence="21 22">
    <name type="scientific">Cafeteria roenbergensis</name>
    <name type="common">Marine flagellate</name>
    <dbReference type="NCBI Taxonomy" id="33653"/>
    <lineage>
        <taxon>Eukaryota</taxon>
        <taxon>Sar</taxon>
        <taxon>Stramenopiles</taxon>
        <taxon>Bigyra</taxon>
        <taxon>Opalozoa</taxon>
        <taxon>Bicosoecida</taxon>
        <taxon>Cafeteriaceae</taxon>
        <taxon>Cafeteria</taxon>
    </lineage>
</organism>
<dbReference type="SMART" id="SM00279">
    <property type="entry name" value="HhH2"/>
    <property type="match status" value="1"/>
</dbReference>
<dbReference type="InterPro" id="IPR008918">
    <property type="entry name" value="HhH2"/>
</dbReference>
<comment type="subcellular location">
    <subcellularLocation>
        <location evidence="16">Nucleus</location>
        <location evidence="16">Nucleolus</location>
    </subcellularLocation>
    <subcellularLocation>
        <location evidence="16">Nucleus</location>
        <location evidence="16">Nucleoplasm</location>
    </subcellularLocation>
    <subcellularLocation>
        <location evidence="16">Mitochondrion</location>
    </subcellularLocation>
    <text evidence="16">Resides mostly in the nucleoli and relocalizes to the nucleoplasm upon DNA damage.</text>
</comment>
<gene>
    <name evidence="21" type="ORF">FNF31_05575</name>
</gene>
<dbReference type="PRINTS" id="PR00853">
    <property type="entry name" value="XPGRADSUPER"/>
</dbReference>
<keyword evidence="2 16" id="KW-0235">DNA replication</keyword>
<keyword evidence="4 16" id="KW-0479">Metal-binding</keyword>
<dbReference type="GO" id="GO:0006284">
    <property type="term" value="P:base-excision repair"/>
    <property type="evidence" value="ECO:0007669"/>
    <property type="project" value="UniProtKB-UniRule"/>
</dbReference>
<comment type="similarity">
    <text evidence="14 16">Belongs to the XPG/RAD2 endonuclease family. FEN1 subfamily.</text>
</comment>
<keyword evidence="9 16" id="KW-0460">Magnesium</keyword>
<comment type="function">
    <text evidence="13 16">Structure-specific nuclease with 5'-flap endonuclease and 5'-3' exonuclease activities involved in DNA replication and repair. During DNA replication, cleaves the 5'-overhanging flap structure that is generated by displacement synthesis when DNA polymerase encounters the 5'-end of a downstream Okazaki fragment. It enters the flap from the 5'-end and then tracks to cleave the flap base, leaving a nick for ligation. Also involved in the long patch base excision repair (LP-BER) pathway, by cleaving within the apurinic/apyrimidinic (AP) site-terminated flap. Acts as a genome stabilization factor that prevents flaps from equilibrating into structures that lead to duplications and deletions. Also possesses 5'-3' exonuclease activity on nicked or gapped double-stranded DNA, and exhibits RNase H activity. Also involved in replication and repair of rDNA and in repairing mitochondrial DNA.</text>
</comment>
<evidence type="ECO:0000313" key="22">
    <source>
        <dbReference type="Proteomes" id="UP000325113"/>
    </source>
</evidence>
<evidence type="ECO:0000256" key="18">
    <source>
        <dbReference type="SAM" id="MobiDB-lite"/>
    </source>
</evidence>
<evidence type="ECO:0000256" key="15">
    <source>
        <dbReference type="ARBA" id="ARBA00063178"/>
    </source>
</evidence>
<keyword evidence="12 16" id="KW-0539">Nucleus</keyword>
<dbReference type="PROSITE" id="PS00842">
    <property type="entry name" value="XPG_2"/>
    <property type="match status" value="1"/>
</dbReference>
<evidence type="ECO:0000256" key="10">
    <source>
        <dbReference type="ARBA" id="ARBA00023128"/>
    </source>
</evidence>
<dbReference type="GO" id="GO:0005730">
    <property type="term" value="C:nucleolus"/>
    <property type="evidence" value="ECO:0007669"/>
    <property type="project" value="UniProtKB-SubCell"/>
</dbReference>
<evidence type="ECO:0000256" key="11">
    <source>
        <dbReference type="ARBA" id="ARBA00023204"/>
    </source>
</evidence>
<feature type="domain" description="XPG-I" evidence="19">
    <location>
        <begin position="164"/>
        <end position="236"/>
    </location>
</feature>
<dbReference type="Gene3D" id="3.40.50.1010">
    <property type="entry name" value="5'-nuclease"/>
    <property type="match status" value="1"/>
</dbReference>
<dbReference type="FunFam" id="1.10.150.20:FF:000009">
    <property type="entry name" value="Flap endonuclease 1"/>
    <property type="match status" value="1"/>
</dbReference>
<dbReference type="SMART" id="SM00485">
    <property type="entry name" value="XPGN"/>
    <property type="match status" value="1"/>
</dbReference>
<dbReference type="InterPro" id="IPR036279">
    <property type="entry name" value="5-3_exonuclease_C_sf"/>
</dbReference>
<dbReference type="GO" id="GO:0017108">
    <property type="term" value="F:5'-flap endonuclease activity"/>
    <property type="evidence" value="ECO:0007669"/>
    <property type="project" value="UniProtKB-UniRule"/>
</dbReference>
<dbReference type="PANTHER" id="PTHR11081:SF9">
    <property type="entry name" value="FLAP ENDONUCLEASE 1"/>
    <property type="match status" value="1"/>
</dbReference>
<keyword evidence="11 16" id="KW-0234">DNA repair</keyword>
<dbReference type="InterPro" id="IPR006084">
    <property type="entry name" value="XPG/Rad2"/>
</dbReference>
<dbReference type="Proteomes" id="UP000325113">
    <property type="component" value="Unassembled WGS sequence"/>
</dbReference>
<evidence type="ECO:0000256" key="12">
    <source>
        <dbReference type="ARBA" id="ARBA00023242"/>
    </source>
</evidence>
<evidence type="ECO:0000256" key="17">
    <source>
        <dbReference type="SAM" id="Coils"/>
    </source>
</evidence>
<evidence type="ECO:0000256" key="4">
    <source>
        <dbReference type="ARBA" id="ARBA00022723"/>
    </source>
</evidence>
<dbReference type="Gene3D" id="1.10.150.20">
    <property type="entry name" value="5' to 3' exonuclease, C-terminal subdomain"/>
    <property type="match status" value="1"/>
</dbReference>
<dbReference type="FunFam" id="3.40.50.1010:FF:000016">
    <property type="entry name" value="Flap endonuclease 1"/>
    <property type="match status" value="1"/>
</dbReference>
<evidence type="ECO:0000256" key="2">
    <source>
        <dbReference type="ARBA" id="ARBA00022705"/>
    </source>
</evidence>
<evidence type="ECO:0000256" key="7">
    <source>
        <dbReference type="ARBA" id="ARBA00022801"/>
    </source>
</evidence>
<dbReference type="PROSITE" id="PS00841">
    <property type="entry name" value="XPG_1"/>
    <property type="match status" value="1"/>
</dbReference>
<dbReference type="GO" id="GO:0008409">
    <property type="term" value="F:5'-3' exonuclease activity"/>
    <property type="evidence" value="ECO:0007669"/>
    <property type="project" value="UniProtKB-UniRule"/>
</dbReference>
<keyword evidence="17" id="KW-0175">Coiled coil</keyword>
<protein>
    <recommendedName>
        <fullName evidence="16">Flap endonuclease 1</fullName>
        <shortName evidence="16">FEN-1</shortName>
        <ecNumber evidence="16">3.1.-.-</ecNumber>
    </recommendedName>
    <alternativeName>
        <fullName evidence="16">Flap structure-specific endonuclease 1</fullName>
    </alternativeName>
</protein>
<dbReference type="EMBL" id="VLTM01000072">
    <property type="protein sequence ID" value="KAA0158072.1"/>
    <property type="molecule type" value="Genomic_DNA"/>
</dbReference>
<keyword evidence="8 16" id="KW-0269">Exonuclease</keyword>
<dbReference type="Pfam" id="PF00867">
    <property type="entry name" value="XPG_I"/>
    <property type="match status" value="1"/>
</dbReference>
<dbReference type="AlphaFoldDB" id="A0A5A8CY52"/>
<evidence type="ECO:0000256" key="14">
    <source>
        <dbReference type="ARBA" id="ARBA00034726"/>
    </source>
</evidence>
<dbReference type="InterPro" id="IPR019974">
    <property type="entry name" value="XPG_CS"/>
</dbReference>
<dbReference type="EC" id="3.1.-.-" evidence="16"/>
<evidence type="ECO:0000256" key="9">
    <source>
        <dbReference type="ARBA" id="ARBA00022842"/>
    </source>
</evidence>
<comment type="subunit">
    <text evidence="15">Interacts with PCNA1 and PCNA2. Three molecules of FEN1 bind to one PCNA trimer with each molecule binding to one PCNA monomer. PCNA stimulates the nuclease activity without altering cleavage specificity.</text>
</comment>
<dbReference type="HAMAP" id="MF_00614">
    <property type="entry name" value="Fen"/>
    <property type="match status" value="1"/>
</dbReference>
<dbReference type="GO" id="GO:0005739">
    <property type="term" value="C:mitochondrion"/>
    <property type="evidence" value="ECO:0007669"/>
    <property type="project" value="UniProtKB-SubCell"/>
</dbReference>
<keyword evidence="10 16" id="KW-0496">Mitochondrion</keyword>
<sequence>MGIKNLMKLIQASAPAAVKEITLKELLGRKVAIDASMTIYSFLVAVRSSSDGAPSANLTNEAGEVTSHLQGIFSRTIRLMEHGVRPVYVFDGKPPTLKSGELAKRKEAKEKAKIDLEAAQARIAAAGEDDAEAAKEAVAEAEKLAKRTVHMQGSHQEEAKHLLRLMGVPVVEAPCEAEAQCAALAKAGVVWAAATEDMDTLCFGTPRLLRRLTFSEARKLPVWEISLPKLLADLGLSMDQFVDVCILCGCDYLEPLKGIGPVKALERVRKHGDLAAVIEALREEGKVPVPEGYPIDEALRLFHEADITDPETLRGDIKWTAPDEAGLVEYLVDQKGFNADRVRNAIERLKKARAKGGQKRMDSFFTMGAKAKAAPAAKKGAAKPKSAAAKPARRTSASVKAGAATAAAAAAAAASSAGTASPVAAEPSGAVVAAPSTGPASPAATPAEGPAGRSAPEAAATPAPVFFAASRPKPAASKRSSEDMDSAETSKAKRAK</sequence>
<feature type="region of interest" description="Disordered" evidence="18">
    <location>
        <begin position="375"/>
        <end position="394"/>
    </location>
</feature>
<dbReference type="GO" id="GO:0043137">
    <property type="term" value="P:DNA replication, removal of RNA primer"/>
    <property type="evidence" value="ECO:0007669"/>
    <property type="project" value="UniProtKB-UniRule"/>
</dbReference>
<dbReference type="InterPro" id="IPR023426">
    <property type="entry name" value="Flap_endonuc"/>
</dbReference>
<feature type="region of interest" description="Disordered" evidence="18">
    <location>
        <begin position="431"/>
        <end position="496"/>
    </location>
</feature>
<dbReference type="InterPro" id="IPR029060">
    <property type="entry name" value="PIN-like_dom_sf"/>
</dbReference>
<dbReference type="SUPFAM" id="SSF88723">
    <property type="entry name" value="PIN domain-like"/>
    <property type="match status" value="1"/>
</dbReference>
<evidence type="ECO:0000256" key="3">
    <source>
        <dbReference type="ARBA" id="ARBA00022722"/>
    </source>
</evidence>
<feature type="domain" description="XPG N-terminal" evidence="20">
    <location>
        <begin position="1"/>
        <end position="112"/>
    </location>
</feature>
<evidence type="ECO:0000259" key="19">
    <source>
        <dbReference type="SMART" id="SM00484"/>
    </source>
</evidence>
<keyword evidence="3 16" id="KW-0540">Nuclease</keyword>
<evidence type="ECO:0000256" key="16">
    <source>
        <dbReference type="HAMAP-Rule" id="MF_03140"/>
    </source>
</evidence>
<keyword evidence="7 16" id="KW-0378">Hydrolase</keyword>
<name>A0A5A8CY52_CAFRO</name>
<comment type="caution">
    <text evidence="21">The sequence shown here is derived from an EMBL/GenBank/DDBJ whole genome shotgun (WGS) entry which is preliminary data.</text>
</comment>
<evidence type="ECO:0000256" key="1">
    <source>
        <dbReference type="ARBA" id="ARBA00022553"/>
    </source>
</evidence>
<reference evidence="21 22" key="1">
    <citation type="submission" date="2019-07" db="EMBL/GenBank/DDBJ databases">
        <title>Genomes of Cafeteria roenbergensis.</title>
        <authorList>
            <person name="Fischer M.G."/>
            <person name="Hackl T."/>
            <person name="Roman M."/>
        </authorList>
    </citation>
    <scope>NUCLEOTIDE SEQUENCE [LARGE SCALE GENOMIC DNA]</scope>
    <source>
        <strain evidence="21 22">Cflag</strain>
    </source>
</reference>
<dbReference type="InterPro" id="IPR006086">
    <property type="entry name" value="XPG-I_dom"/>
</dbReference>
<dbReference type="SMART" id="SM00484">
    <property type="entry name" value="XPGI"/>
    <property type="match status" value="1"/>
</dbReference>
<evidence type="ECO:0000256" key="8">
    <source>
        <dbReference type="ARBA" id="ARBA00022839"/>
    </source>
</evidence>
<evidence type="ECO:0000313" key="21">
    <source>
        <dbReference type="EMBL" id="KAA0158072.1"/>
    </source>
</evidence>
<feature type="coiled-coil region" evidence="17">
    <location>
        <begin position="102"/>
        <end position="144"/>
    </location>
</feature>
<dbReference type="CDD" id="cd09867">
    <property type="entry name" value="PIN_FEN1"/>
    <property type="match status" value="1"/>
</dbReference>
<dbReference type="GO" id="GO:0003677">
    <property type="term" value="F:DNA binding"/>
    <property type="evidence" value="ECO:0007669"/>
    <property type="project" value="UniProtKB-UniRule"/>
</dbReference>
<dbReference type="PANTHER" id="PTHR11081">
    <property type="entry name" value="FLAP ENDONUCLEASE FAMILY MEMBER"/>
    <property type="match status" value="1"/>
</dbReference>
<dbReference type="GO" id="GO:0000287">
    <property type="term" value="F:magnesium ion binding"/>
    <property type="evidence" value="ECO:0007669"/>
    <property type="project" value="UniProtKB-UniRule"/>
</dbReference>
<dbReference type="SUPFAM" id="SSF47807">
    <property type="entry name" value="5' to 3' exonuclease, C-terminal subdomain"/>
    <property type="match status" value="1"/>
</dbReference>
<evidence type="ECO:0000259" key="20">
    <source>
        <dbReference type="SMART" id="SM00485"/>
    </source>
</evidence>
<accession>A0A5A8CY52</accession>
<evidence type="ECO:0000256" key="13">
    <source>
        <dbReference type="ARBA" id="ARBA00029382"/>
    </source>
</evidence>
<dbReference type="GO" id="GO:0005654">
    <property type="term" value="C:nucleoplasm"/>
    <property type="evidence" value="ECO:0007669"/>
    <property type="project" value="UniProtKB-SubCell"/>
</dbReference>
<evidence type="ECO:0000256" key="6">
    <source>
        <dbReference type="ARBA" id="ARBA00022763"/>
    </source>
</evidence>
<keyword evidence="6 16" id="KW-0227">DNA damage</keyword>
<keyword evidence="1 16" id="KW-0597">Phosphoprotein</keyword>
<proteinExistence type="inferred from homology"/>